<reference evidence="11" key="1">
    <citation type="journal article" date="2017" name="Med. Chem. Commun.">
        <title>Nonomuraea sp. ATCC 55076 harbours the largest actinomycete chromosome to date and the kistamicin biosynthetic gene cluster.</title>
        <authorList>
            <person name="Nazari B."/>
            <person name="Forneris C.C."/>
            <person name="Gibson M.I."/>
            <person name="Moon K."/>
            <person name="Schramma K.R."/>
            <person name="Seyedsayamdost M.R."/>
        </authorList>
    </citation>
    <scope>NUCLEOTIDE SEQUENCE [LARGE SCALE GENOMIC DNA]</scope>
    <source>
        <strain evidence="11">ATCC 55076</strain>
    </source>
</reference>
<dbReference type="Pfam" id="PF02687">
    <property type="entry name" value="FtsX"/>
    <property type="match status" value="2"/>
</dbReference>
<comment type="similarity">
    <text evidence="6">Belongs to the ABC-4 integral membrane protein family.</text>
</comment>
<comment type="subcellular location">
    <subcellularLocation>
        <location evidence="1">Cell membrane</location>
        <topology evidence="1">Multi-pass membrane protein</topology>
    </subcellularLocation>
</comment>
<dbReference type="PANTHER" id="PTHR30572:SF4">
    <property type="entry name" value="ABC TRANSPORTER PERMEASE YTRF"/>
    <property type="match status" value="1"/>
</dbReference>
<dbReference type="KEGG" id="noa:BKM31_36780"/>
<evidence type="ECO:0000256" key="5">
    <source>
        <dbReference type="ARBA" id="ARBA00023136"/>
    </source>
</evidence>
<evidence type="ECO:0000256" key="6">
    <source>
        <dbReference type="ARBA" id="ARBA00038076"/>
    </source>
</evidence>
<feature type="transmembrane region" description="Helical" evidence="8">
    <location>
        <begin position="738"/>
        <end position="763"/>
    </location>
</feature>
<evidence type="ECO:0000313" key="10">
    <source>
        <dbReference type="EMBL" id="AQZ70935.1"/>
    </source>
</evidence>
<accession>A0A1V0AL36</accession>
<dbReference type="PROSITE" id="PS51257">
    <property type="entry name" value="PROKAR_LIPOPROTEIN"/>
    <property type="match status" value="1"/>
</dbReference>
<gene>
    <name evidence="10" type="ORF">BKM31_36780</name>
</gene>
<dbReference type="Proteomes" id="UP000190797">
    <property type="component" value="Chromosome"/>
</dbReference>
<keyword evidence="4 8" id="KW-1133">Transmembrane helix</keyword>
<organism evidence="10 11">
    <name type="scientific">[Actinomadura] parvosata subsp. kistnae</name>
    <dbReference type="NCBI Taxonomy" id="1909395"/>
    <lineage>
        <taxon>Bacteria</taxon>
        <taxon>Bacillati</taxon>
        <taxon>Actinomycetota</taxon>
        <taxon>Actinomycetes</taxon>
        <taxon>Streptosporangiales</taxon>
        <taxon>Streptosporangiaceae</taxon>
        <taxon>Nonomuraea</taxon>
    </lineage>
</organism>
<keyword evidence="2" id="KW-1003">Cell membrane</keyword>
<dbReference type="AlphaFoldDB" id="A0A1V0AL36"/>
<dbReference type="STRING" id="1909395.BKM31_36780"/>
<dbReference type="PANTHER" id="PTHR30572">
    <property type="entry name" value="MEMBRANE COMPONENT OF TRANSPORTER-RELATED"/>
    <property type="match status" value="1"/>
</dbReference>
<sequence>MRAGFAWKLLRERKGAFAGAFVALLCAAALVCACLMLLETGLRGTVSPERYAGAPAVVAADQFVRQTVGKGDGETKTKAKPLAERAWLPETVVETLRRTPGVSKVVAEVTFPFGAYTAHGWESAALTPFTIARGREPRGAGEIVVDARARLEVGARLRGYRVVGVTAQALPSQDTVFFSTTQARRLAGRPGMVSAAGVFPGLARAPQGAVLYTGDERGRLEFLDAEQARVKLISMGGALAGTSLIVAILVVVGTFALSIQQRQRELALLRAVAATPRQLRRLVGGQALVVGVLAGVPGAAAGVGLGLLLHAAFVALGATPANLPLVVSPFPPLLALLATVAAAWAAARVSARRLARIRPVEALGEAALDDGRLPVWRLVAGPVLVAGAVTLTLVLSGLDTEAAATPVTMLTALFWTVAVSVLGPLAARLAVAVLGPLLAGASRLVPSRKRTPPGASRLVPSRKRTPPGASRPAKGASGFLAARNLRATPKALAAVLSPLTLMVAMTCTILFTQTTMGAAAQEQAAAGTRADHVLPGAAASAAEVGRVPGVRAVTPVLRTSVRFGLDKYPAQAVVYDRRTLDLGVVAGTMDGFGKGAVALSSTAAAHLGLAPGDRAALTLGDGTPATLKVAAVYSRGLGFGDVTLPYELVAGHVDDPSGTLLVAAPGITLPGAAPATATIGSANPQVTFVALGLIIAFTAIAVVNTLAMATSGRARELAVLRLAGTTRRQVLRMLRLETLAAVLAAVVTGTAVALVTLAAFGAGMTGSAVPSVPPVAYGLVVAAATVLALLSTTVPARLALRTRPAEAVSST</sequence>
<evidence type="ECO:0000259" key="9">
    <source>
        <dbReference type="Pfam" id="PF02687"/>
    </source>
</evidence>
<feature type="domain" description="ABC3 transporter permease C-terminal" evidence="9">
    <location>
        <begin position="689"/>
        <end position="802"/>
    </location>
</feature>
<feature type="region of interest" description="Disordered" evidence="7">
    <location>
        <begin position="445"/>
        <end position="475"/>
    </location>
</feature>
<evidence type="ECO:0000256" key="1">
    <source>
        <dbReference type="ARBA" id="ARBA00004651"/>
    </source>
</evidence>
<keyword evidence="11" id="KW-1185">Reference proteome</keyword>
<evidence type="ECO:0000256" key="7">
    <source>
        <dbReference type="SAM" id="MobiDB-lite"/>
    </source>
</evidence>
<feature type="transmembrane region" description="Helical" evidence="8">
    <location>
        <begin position="491"/>
        <end position="511"/>
    </location>
</feature>
<dbReference type="GO" id="GO:0005886">
    <property type="term" value="C:plasma membrane"/>
    <property type="evidence" value="ECO:0007669"/>
    <property type="project" value="UniProtKB-SubCell"/>
</dbReference>
<dbReference type="InterPro" id="IPR003838">
    <property type="entry name" value="ABC3_permease_C"/>
</dbReference>
<feature type="transmembrane region" description="Helical" evidence="8">
    <location>
        <begin position="686"/>
        <end position="707"/>
    </location>
</feature>
<dbReference type="InterPro" id="IPR050250">
    <property type="entry name" value="Macrolide_Exporter_MacB"/>
</dbReference>
<protein>
    <submittedName>
        <fullName evidence="10">ABC transporter permease</fullName>
    </submittedName>
</protein>
<evidence type="ECO:0000256" key="3">
    <source>
        <dbReference type="ARBA" id="ARBA00022692"/>
    </source>
</evidence>
<name>A0A1V0AL36_9ACTN</name>
<feature type="domain" description="ABC3 transporter permease C-terminal" evidence="9">
    <location>
        <begin position="239"/>
        <end position="357"/>
    </location>
</feature>
<keyword evidence="3 8" id="KW-0812">Transmembrane</keyword>
<proteinExistence type="inferred from homology"/>
<evidence type="ECO:0000256" key="4">
    <source>
        <dbReference type="ARBA" id="ARBA00022989"/>
    </source>
</evidence>
<feature type="transmembrane region" description="Helical" evidence="8">
    <location>
        <begin position="378"/>
        <end position="398"/>
    </location>
</feature>
<feature type="transmembrane region" description="Helical" evidence="8">
    <location>
        <begin position="287"/>
        <end position="313"/>
    </location>
</feature>
<feature type="transmembrane region" description="Helical" evidence="8">
    <location>
        <begin position="333"/>
        <end position="351"/>
    </location>
</feature>
<feature type="transmembrane region" description="Helical" evidence="8">
    <location>
        <begin position="410"/>
        <end position="439"/>
    </location>
</feature>
<dbReference type="GO" id="GO:0022857">
    <property type="term" value="F:transmembrane transporter activity"/>
    <property type="evidence" value="ECO:0007669"/>
    <property type="project" value="TreeGrafter"/>
</dbReference>
<evidence type="ECO:0000256" key="2">
    <source>
        <dbReference type="ARBA" id="ARBA00022475"/>
    </source>
</evidence>
<feature type="transmembrane region" description="Helical" evidence="8">
    <location>
        <begin position="775"/>
        <end position="794"/>
    </location>
</feature>
<feature type="transmembrane region" description="Helical" evidence="8">
    <location>
        <begin position="232"/>
        <end position="257"/>
    </location>
</feature>
<dbReference type="EMBL" id="CP017717">
    <property type="protein sequence ID" value="AQZ70935.1"/>
    <property type="molecule type" value="Genomic_DNA"/>
</dbReference>
<evidence type="ECO:0000256" key="8">
    <source>
        <dbReference type="SAM" id="Phobius"/>
    </source>
</evidence>
<dbReference type="OrthoDB" id="3223244at2"/>
<keyword evidence="5 8" id="KW-0472">Membrane</keyword>
<evidence type="ECO:0000313" key="11">
    <source>
        <dbReference type="Proteomes" id="UP000190797"/>
    </source>
</evidence>